<organism evidence="2 3">
    <name type="scientific">Halomarina oriensis</name>
    <dbReference type="NCBI Taxonomy" id="671145"/>
    <lineage>
        <taxon>Archaea</taxon>
        <taxon>Methanobacteriati</taxon>
        <taxon>Methanobacteriota</taxon>
        <taxon>Stenosarchaea group</taxon>
        <taxon>Halobacteria</taxon>
        <taxon>Halobacteriales</taxon>
        <taxon>Natronomonadaceae</taxon>
        <taxon>Halomarina</taxon>
    </lineage>
</organism>
<accession>A0A6B0GNL8</accession>
<protein>
    <submittedName>
        <fullName evidence="2">Uncharacterized protein</fullName>
    </submittedName>
</protein>
<dbReference type="OrthoDB" id="214750at2157"/>
<dbReference type="Proteomes" id="UP000451471">
    <property type="component" value="Unassembled WGS sequence"/>
</dbReference>
<keyword evidence="3" id="KW-1185">Reference proteome</keyword>
<dbReference type="RefSeq" id="WP_158204796.1">
    <property type="nucleotide sequence ID" value="NZ_WSZK01000017.1"/>
</dbReference>
<name>A0A6B0GNL8_9EURY</name>
<proteinExistence type="predicted"/>
<sequence>MRRVAVVVAVLLVVPLAGCGFQQSSPAAPDGQVTVTPAAVPTDAPTSTPDAADGIAPGVALSGAVDPVALAEAHREALLGASFTRETTRLIEGDETTLSRTDRTYEAAPYRVEFRYSQVQNVSREYPVRSFATRIDLYSNGSTTVARFEDDGAVSYRLAPTEQFSPIIVGITGNERVSALTSAFDFEVRDGPAPGTVLLVGETLKRPSALDPPTLTSGVRNATLTMLLTESGLVRSYRLVYDVTLDDRTLTVVETMQLSDIGRTRIERPPVVSTGRRERQRRRGRPGAEQTTLTRWRRSEREYREKRERCRSLTPCRGCALRRALRTRWWRVSRRRRSDARCRR</sequence>
<evidence type="ECO:0000313" key="2">
    <source>
        <dbReference type="EMBL" id="MWG35109.1"/>
    </source>
</evidence>
<evidence type="ECO:0000313" key="3">
    <source>
        <dbReference type="Proteomes" id="UP000451471"/>
    </source>
</evidence>
<dbReference type="EMBL" id="WSZK01000017">
    <property type="protein sequence ID" value="MWG35109.1"/>
    <property type="molecule type" value="Genomic_DNA"/>
</dbReference>
<gene>
    <name evidence="2" type="ORF">GQS65_11525</name>
</gene>
<dbReference type="AlphaFoldDB" id="A0A6B0GNL8"/>
<feature type="region of interest" description="Disordered" evidence="1">
    <location>
        <begin position="270"/>
        <end position="297"/>
    </location>
</feature>
<evidence type="ECO:0000256" key="1">
    <source>
        <dbReference type="SAM" id="MobiDB-lite"/>
    </source>
</evidence>
<reference evidence="2 3" key="1">
    <citation type="submission" date="2019-12" db="EMBL/GenBank/DDBJ databases">
        <title>Halocatena pleomorpha gen. nov. sp. nov., an extremely halophilic archaeon of family Halobacteriaceae isolated from saltpan soil.</title>
        <authorList>
            <person name="Pal Y."/>
            <person name="Verma A."/>
            <person name="Krishnamurthi S."/>
            <person name="Kumar P."/>
        </authorList>
    </citation>
    <scope>NUCLEOTIDE SEQUENCE [LARGE SCALE GENOMIC DNA]</scope>
    <source>
        <strain evidence="2 3">JCM 16495</strain>
    </source>
</reference>
<comment type="caution">
    <text evidence="2">The sequence shown here is derived from an EMBL/GenBank/DDBJ whole genome shotgun (WGS) entry which is preliminary data.</text>
</comment>